<dbReference type="RefSeq" id="WP_130566075.1">
    <property type="nucleotide sequence ID" value="NZ_SHLY01000002.1"/>
</dbReference>
<evidence type="ECO:0000313" key="2">
    <source>
        <dbReference type="Proteomes" id="UP000292544"/>
    </source>
</evidence>
<dbReference type="PANTHER" id="PTHR35891:SF3">
    <property type="entry name" value="THIOL:DISULFIDE INTERCHANGE PROTEIN DSBL"/>
    <property type="match status" value="1"/>
</dbReference>
<gene>
    <name evidence="1" type="ORF">EXY25_05785</name>
</gene>
<dbReference type="InterPro" id="IPR050824">
    <property type="entry name" value="Thiol_disulfide_DsbA"/>
</dbReference>
<dbReference type="SUPFAM" id="SSF52833">
    <property type="entry name" value="Thioredoxin-like"/>
    <property type="match status" value="1"/>
</dbReference>
<evidence type="ECO:0008006" key="3">
    <source>
        <dbReference type="Google" id="ProtNLM"/>
    </source>
</evidence>
<reference evidence="2" key="1">
    <citation type="submission" date="2019-02" db="EMBL/GenBank/DDBJ databases">
        <title>Draft genome sequence of Muricauda sp. 176CP4-71.</title>
        <authorList>
            <person name="Park J.-S."/>
        </authorList>
    </citation>
    <scope>NUCLEOTIDE SEQUENCE [LARGE SCALE GENOMIC DNA]</scope>
    <source>
        <strain evidence="2">176GS2-150</strain>
    </source>
</reference>
<accession>A0ABY1WPW9</accession>
<dbReference type="PANTHER" id="PTHR35891">
    <property type="entry name" value="THIOL:DISULFIDE INTERCHANGE PROTEIN DSBA"/>
    <property type="match status" value="1"/>
</dbReference>
<dbReference type="InterPro" id="IPR036249">
    <property type="entry name" value="Thioredoxin-like_sf"/>
</dbReference>
<dbReference type="Proteomes" id="UP000292544">
    <property type="component" value="Unassembled WGS sequence"/>
</dbReference>
<proteinExistence type="predicted"/>
<protein>
    <recommendedName>
        <fullName evidence="3">Thiol:disulfide interchange protein</fullName>
    </recommendedName>
</protein>
<dbReference type="Gene3D" id="3.40.30.10">
    <property type="entry name" value="Glutaredoxin"/>
    <property type="match status" value="1"/>
</dbReference>
<comment type="caution">
    <text evidence="1">The sequence shown here is derived from an EMBL/GenBank/DDBJ whole genome shotgun (WGS) entry which is preliminary data.</text>
</comment>
<evidence type="ECO:0000313" key="1">
    <source>
        <dbReference type="EMBL" id="TAA46765.1"/>
    </source>
</evidence>
<keyword evidence="2" id="KW-1185">Reference proteome</keyword>
<sequence length="209" mass="23619">MRRLITVYALSVWLGLLSFGVTAMPKNGQDYLTVNLPDSVTLDADVVEFFWYGAPSSQQYIPYRKAHLAGSPGLKWQYMPVVMRPEWRPAAKAFYIAAESEQFERLHLELFEQARDFPELLADEAGVITWFAERGFNENDVRRSYLATHTNQQLEADRSVLEALPIPGVPALLIRGKYLLHAGMHKSVDSYDATVSYLLALPVPTVEAK</sequence>
<dbReference type="EMBL" id="SHLY01000002">
    <property type="protein sequence ID" value="TAA46765.1"/>
    <property type="molecule type" value="Genomic_DNA"/>
</dbReference>
<name>A0ABY1WPW9_9GAMM</name>
<organism evidence="1 2">
    <name type="scientific">Corallincola spongiicola</name>
    <dbReference type="NCBI Taxonomy" id="2520508"/>
    <lineage>
        <taxon>Bacteria</taxon>
        <taxon>Pseudomonadati</taxon>
        <taxon>Pseudomonadota</taxon>
        <taxon>Gammaproteobacteria</taxon>
        <taxon>Alteromonadales</taxon>
        <taxon>Psychromonadaceae</taxon>
        <taxon>Corallincola</taxon>
    </lineage>
</organism>